<protein>
    <submittedName>
        <fullName evidence="1">Uncharacterized protein</fullName>
    </submittedName>
</protein>
<gene>
    <name evidence="1" type="ORF">IRJ18_15510</name>
</gene>
<keyword evidence="2" id="KW-1185">Reference proteome</keyword>
<sequence length="99" mass="11476">MAIIALVIFGFVILIFILIFRPRHDDGVDKMLKQNKNVQPLFKVRSAQLKYLSLHQALAQNPTALQALEQLHTDYEDKVISVDDYHTALEELEQQHLKH</sequence>
<dbReference type="RefSeq" id="WP_194107224.1">
    <property type="nucleotide sequence ID" value="NZ_JADFFM010000002.1"/>
</dbReference>
<dbReference type="EMBL" id="JADFFM010000002">
    <property type="protein sequence ID" value="MBE9667781.1"/>
    <property type="molecule type" value="Genomic_DNA"/>
</dbReference>
<organism evidence="1 2">
    <name type="scientific">Mucilaginibacter boryungensis</name>
    <dbReference type="NCBI Taxonomy" id="768480"/>
    <lineage>
        <taxon>Bacteria</taxon>
        <taxon>Pseudomonadati</taxon>
        <taxon>Bacteroidota</taxon>
        <taxon>Sphingobacteriia</taxon>
        <taxon>Sphingobacteriales</taxon>
        <taxon>Sphingobacteriaceae</taxon>
        <taxon>Mucilaginibacter</taxon>
    </lineage>
</organism>
<comment type="caution">
    <text evidence="1">The sequence shown here is derived from an EMBL/GenBank/DDBJ whole genome shotgun (WGS) entry which is preliminary data.</text>
</comment>
<dbReference type="Proteomes" id="UP000632774">
    <property type="component" value="Unassembled WGS sequence"/>
</dbReference>
<proteinExistence type="predicted"/>
<accession>A0ABR9XKP1</accession>
<name>A0ABR9XKP1_9SPHI</name>
<reference evidence="1 2" key="1">
    <citation type="submission" date="2020-10" db="EMBL/GenBank/DDBJ databases">
        <title>Mucilaginibacter mali sp. nov., isolated from rhizosphere soil of apple orchard.</title>
        <authorList>
            <person name="Lee J.-S."/>
            <person name="Kim H.S."/>
            <person name="Kim J.-S."/>
        </authorList>
    </citation>
    <scope>NUCLEOTIDE SEQUENCE [LARGE SCALE GENOMIC DNA]</scope>
    <source>
        <strain evidence="1 2">KCTC 23157</strain>
    </source>
</reference>
<evidence type="ECO:0000313" key="1">
    <source>
        <dbReference type="EMBL" id="MBE9667781.1"/>
    </source>
</evidence>
<evidence type="ECO:0000313" key="2">
    <source>
        <dbReference type="Proteomes" id="UP000632774"/>
    </source>
</evidence>